<dbReference type="InterPro" id="IPR009327">
    <property type="entry name" value="Cupin_DUF985"/>
</dbReference>
<organism evidence="2 3">
    <name type="scientific">Amborella trichopoda</name>
    <dbReference type="NCBI Taxonomy" id="13333"/>
    <lineage>
        <taxon>Eukaryota</taxon>
        <taxon>Viridiplantae</taxon>
        <taxon>Streptophyta</taxon>
        <taxon>Embryophyta</taxon>
        <taxon>Tracheophyta</taxon>
        <taxon>Spermatophyta</taxon>
        <taxon>Magnoliopsida</taxon>
        <taxon>Amborellales</taxon>
        <taxon>Amborellaceae</taxon>
        <taxon>Amborella</taxon>
    </lineage>
</organism>
<dbReference type="HOGENOM" id="CLU_088365_0_0_1"/>
<dbReference type="eggNOG" id="ENOG502RM2D">
    <property type="taxonomic scope" value="Eukaryota"/>
</dbReference>
<protein>
    <recommendedName>
        <fullName evidence="1">DUF985 domain-containing protein</fullName>
    </recommendedName>
</protein>
<evidence type="ECO:0000259" key="1">
    <source>
        <dbReference type="Pfam" id="PF06172"/>
    </source>
</evidence>
<dbReference type="SUPFAM" id="SSF51182">
    <property type="entry name" value="RmlC-like cupins"/>
    <property type="match status" value="1"/>
</dbReference>
<name>W1NV20_AMBTC</name>
<dbReference type="Gene3D" id="2.60.120.10">
    <property type="entry name" value="Jelly Rolls"/>
    <property type="match status" value="1"/>
</dbReference>
<dbReference type="InterPro" id="IPR014710">
    <property type="entry name" value="RmlC-like_jellyroll"/>
</dbReference>
<dbReference type="InterPro" id="IPR039935">
    <property type="entry name" value="YML079W-like"/>
</dbReference>
<dbReference type="PANTHER" id="PTHR33387:SF3">
    <property type="entry name" value="DUF985 DOMAIN-CONTAINING PROTEIN"/>
    <property type="match status" value="1"/>
</dbReference>
<dbReference type="PANTHER" id="PTHR33387">
    <property type="entry name" value="RMLC-LIKE JELLY ROLL FOLD PROTEIN"/>
    <property type="match status" value="1"/>
</dbReference>
<dbReference type="Pfam" id="PF06172">
    <property type="entry name" value="Cupin_5"/>
    <property type="match status" value="1"/>
</dbReference>
<dbReference type="OMA" id="HWHRIDA"/>
<evidence type="ECO:0000313" key="3">
    <source>
        <dbReference type="Proteomes" id="UP000017836"/>
    </source>
</evidence>
<sequence>MGSKRVSEIVDLLHLEPHPEGGYYAETFRDTSVTLKKSQLPSQYKVDRPISTNIYFLLPSGNISLIHRIPCAETWHFYMGDPLTVVELGDDGKVKFTVLGPDLASSQKLQYVVRPYVWFGSFPSKDIETFSSDGSSLLKAPRRDPELNFSLVGCTCSPAFQFDDFELAKQSHLLSFAPNARPFIEYLAIAD</sequence>
<dbReference type="CDD" id="cd06121">
    <property type="entry name" value="cupin_YML079wp"/>
    <property type="match status" value="1"/>
</dbReference>
<dbReference type="Proteomes" id="UP000017836">
    <property type="component" value="Unassembled WGS sequence"/>
</dbReference>
<proteinExistence type="predicted"/>
<gene>
    <name evidence="2" type="ORF">AMTR_s00131p00109110</name>
</gene>
<dbReference type="AlphaFoldDB" id="W1NV20"/>
<feature type="domain" description="DUF985" evidence="1">
    <location>
        <begin position="8"/>
        <end position="168"/>
    </location>
</feature>
<accession>W1NV20</accession>
<dbReference type="EMBL" id="KI395019">
    <property type="protein sequence ID" value="ERM99457.1"/>
    <property type="molecule type" value="Genomic_DNA"/>
</dbReference>
<dbReference type="InterPro" id="IPR011051">
    <property type="entry name" value="RmlC_Cupin_sf"/>
</dbReference>
<keyword evidence="3" id="KW-1185">Reference proteome</keyword>
<dbReference type="STRING" id="13333.W1NV20"/>
<evidence type="ECO:0000313" key="2">
    <source>
        <dbReference type="EMBL" id="ERM99457.1"/>
    </source>
</evidence>
<dbReference type="Gramene" id="ERM99457">
    <property type="protein sequence ID" value="ERM99457"/>
    <property type="gene ID" value="AMTR_s00131p00109110"/>
</dbReference>
<reference evidence="3" key="1">
    <citation type="journal article" date="2013" name="Science">
        <title>The Amborella genome and the evolution of flowering plants.</title>
        <authorList>
            <consortium name="Amborella Genome Project"/>
        </authorList>
    </citation>
    <scope>NUCLEOTIDE SEQUENCE [LARGE SCALE GENOMIC DNA]</scope>
</reference>